<dbReference type="GO" id="GO:0004672">
    <property type="term" value="F:protein kinase activity"/>
    <property type="evidence" value="ECO:0007669"/>
    <property type="project" value="InterPro"/>
</dbReference>
<gene>
    <name evidence="3" type="ORF">B0A55_08263</name>
</gene>
<protein>
    <recommendedName>
        <fullName evidence="2">Protein kinase domain-containing protein</fullName>
    </recommendedName>
</protein>
<organism evidence="3 4">
    <name type="scientific">Friedmanniomyces simplex</name>
    <dbReference type="NCBI Taxonomy" id="329884"/>
    <lineage>
        <taxon>Eukaryota</taxon>
        <taxon>Fungi</taxon>
        <taxon>Dikarya</taxon>
        <taxon>Ascomycota</taxon>
        <taxon>Pezizomycotina</taxon>
        <taxon>Dothideomycetes</taxon>
        <taxon>Dothideomycetidae</taxon>
        <taxon>Mycosphaerellales</taxon>
        <taxon>Teratosphaeriaceae</taxon>
        <taxon>Friedmanniomyces</taxon>
    </lineage>
</organism>
<dbReference type="OrthoDB" id="5134445at2759"/>
<feature type="domain" description="Protein kinase" evidence="2">
    <location>
        <begin position="46"/>
        <end position="357"/>
    </location>
</feature>
<evidence type="ECO:0000259" key="2">
    <source>
        <dbReference type="PROSITE" id="PS50011"/>
    </source>
</evidence>
<dbReference type="SUPFAM" id="SSF56112">
    <property type="entry name" value="Protein kinase-like (PK-like)"/>
    <property type="match status" value="1"/>
</dbReference>
<dbReference type="Proteomes" id="UP000309340">
    <property type="component" value="Unassembled WGS sequence"/>
</dbReference>
<keyword evidence="4" id="KW-1185">Reference proteome</keyword>
<evidence type="ECO:0000313" key="3">
    <source>
        <dbReference type="EMBL" id="TKA66821.1"/>
    </source>
</evidence>
<dbReference type="EMBL" id="NAJQ01000615">
    <property type="protein sequence ID" value="TKA66821.1"/>
    <property type="molecule type" value="Genomic_DNA"/>
</dbReference>
<name>A0A4U0WU94_9PEZI</name>
<comment type="caution">
    <text evidence="3">The sequence shown here is derived from an EMBL/GenBank/DDBJ whole genome shotgun (WGS) entry which is preliminary data.</text>
</comment>
<dbReference type="STRING" id="329884.A0A4U0WU94"/>
<feature type="region of interest" description="Disordered" evidence="1">
    <location>
        <begin position="324"/>
        <end position="357"/>
    </location>
</feature>
<dbReference type="InterPro" id="IPR011009">
    <property type="entry name" value="Kinase-like_dom_sf"/>
</dbReference>
<proteinExistence type="predicted"/>
<dbReference type="AlphaFoldDB" id="A0A4U0WU94"/>
<sequence length="357" mass="40129">MSDTDRKIGAIFVAHDPISIPQSPYNVGNTLRLTLHRGDEPTAADIEILEQHGPSTFSTVLSVSVPGHLIGSTKPSVRAILKIYDRRFAEQLRAEQKVGSWSPEKERNFASFVASGRAAEFMRFLDSDDDDEMPEEPWDDAQNEVLIQSWCKDLCDTERRAYECLARLQGNQIPKFFSMATIFRYWPEGGDQGGIGEGDDVFDIQGMLIEYIPGPILEKLADSVPSKHWQYCVDQAVEIIRTYAEYNILNQDVKTRNFIVSPSAIGWNGARVVMIDFGLCKFREPDQSDAEWGYAKCVEDEEGAVGLVMQSRLRGRGPEITYQPSGRWDEYKDGEPTAEEMEKMRKAGQVAAMQAAP</sequence>
<evidence type="ECO:0000313" key="4">
    <source>
        <dbReference type="Proteomes" id="UP000309340"/>
    </source>
</evidence>
<evidence type="ECO:0000256" key="1">
    <source>
        <dbReference type="SAM" id="MobiDB-lite"/>
    </source>
</evidence>
<dbReference type="PROSITE" id="PS50011">
    <property type="entry name" value="PROTEIN_KINASE_DOM"/>
    <property type="match status" value="1"/>
</dbReference>
<dbReference type="InterPro" id="IPR000719">
    <property type="entry name" value="Prot_kinase_dom"/>
</dbReference>
<accession>A0A4U0WU94</accession>
<feature type="compositionally biased region" description="Basic and acidic residues" evidence="1">
    <location>
        <begin position="327"/>
        <end position="345"/>
    </location>
</feature>
<dbReference type="Gene3D" id="1.10.510.10">
    <property type="entry name" value="Transferase(Phosphotransferase) domain 1"/>
    <property type="match status" value="1"/>
</dbReference>
<reference evidence="3 4" key="1">
    <citation type="submission" date="2017-03" db="EMBL/GenBank/DDBJ databases">
        <title>Genomes of endolithic fungi from Antarctica.</title>
        <authorList>
            <person name="Coleine C."/>
            <person name="Masonjones S."/>
            <person name="Stajich J.E."/>
        </authorList>
    </citation>
    <scope>NUCLEOTIDE SEQUENCE [LARGE SCALE GENOMIC DNA]</scope>
    <source>
        <strain evidence="3 4">CCFEE 5184</strain>
    </source>
</reference>
<dbReference type="GO" id="GO:0005524">
    <property type="term" value="F:ATP binding"/>
    <property type="evidence" value="ECO:0007669"/>
    <property type="project" value="InterPro"/>
</dbReference>